<name>A0A392NUX5_9FABA</name>
<evidence type="ECO:0000313" key="2">
    <source>
        <dbReference type="Proteomes" id="UP000265520"/>
    </source>
</evidence>
<dbReference type="Proteomes" id="UP000265520">
    <property type="component" value="Unassembled WGS sequence"/>
</dbReference>
<keyword evidence="2" id="KW-1185">Reference proteome</keyword>
<protein>
    <submittedName>
        <fullName evidence="1">Uncharacterized protein</fullName>
    </submittedName>
</protein>
<dbReference type="EMBL" id="LXQA010052771">
    <property type="protein sequence ID" value="MCI03621.1"/>
    <property type="molecule type" value="Genomic_DNA"/>
</dbReference>
<proteinExistence type="predicted"/>
<reference evidence="1 2" key="1">
    <citation type="journal article" date="2018" name="Front. Plant Sci.">
        <title>Red Clover (Trifolium pratense) and Zigzag Clover (T. medium) - A Picture of Genomic Similarities and Differences.</title>
        <authorList>
            <person name="Dluhosova J."/>
            <person name="Istvanek J."/>
            <person name="Nedelnik J."/>
            <person name="Repkova J."/>
        </authorList>
    </citation>
    <scope>NUCLEOTIDE SEQUENCE [LARGE SCALE GENOMIC DNA]</scope>
    <source>
        <strain evidence="2">cv. 10/8</strain>
        <tissue evidence="1">Leaf</tissue>
    </source>
</reference>
<dbReference type="AlphaFoldDB" id="A0A392NUX5"/>
<accession>A0A392NUX5</accession>
<sequence>MNVKRWKGYLLEIAQQLLGEVCSKETPGEVSKSGR</sequence>
<feature type="non-terminal residue" evidence="1">
    <location>
        <position position="35"/>
    </location>
</feature>
<evidence type="ECO:0000313" key="1">
    <source>
        <dbReference type="EMBL" id="MCI03621.1"/>
    </source>
</evidence>
<organism evidence="1 2">
    <name type="scientific">Trifolium medium</name>
    <dbReference type="NCBI Taxonomy" id="97028"/>
    <lineage>
        <taxon>Eukaryota</taxon>
        <taxon>Viridiplantae</taxon>
        <taxon>Streptophyta</taxon>
        <taxon>Embryophyta</taxon>
        <taxon>Tracheophyta</taxon>
        <taxon>Spermatophyta</taxon>
        <taxon>Magnoliopsida</taxon>
        <taxon>eudicotyledons</taxon>
        <taxon>Gunneridae</taxon>
        <taxon>Pentapetalae</taxon>
        <taxon>rosids</taxon>
        <taxon>fabids</taxon>
        <taxon>Fabales</taxon>
        <taxon>Fabaceae</taxon>
        <taxon>Papilionoideae</taxon>
        <taxon>50 kb inversion clade</taxon>
        <taxon>NPAAA clade</taxon>
        <taxon>Hologalegina</taxon>
        <taxon>IRL clade</taxon>
        <taxon>Trifolieae</taxon>
        <taxon>Trifolium</taxon>
    </lineage>
</organism>
<comment type="caution">
    <text evidence="1">The sequence shown here is derived from an EMBL/GenBank/DDBJ whole genome shotgun (WGS) entry which is preliminary data.</text>
</comment>